<accession>G5AHL9</accession>
<dbReference type="InterPro" id="IPR001697">
    <property type="entry name" value="Pyr_Knase"/>
</dbReference>
<proteinExistence type="inferred from homology"/>
<feature type="region of interest" description="Disordered" evidence="13">
    <location>
        <begin position="1"/>
        <end position="25"/>
    </location>
</feature>
<dbReference type="GO" id="GO:0000287">
    <property type="term" value="F:magnesium ion binding"/>
    <property type="evidence" value="ECO:0007669"/>
    <property type="project" value="InterPro"/>
</dbReference>
<dbReference type="SUPFAM" id="SSF50800">
    <property type="entry name" value="PK beta-barrel domain-like"/>
    <property type="match status" value="1"/>
</dbReference>
<dbReference type="InterPro" id="IPR011037">
    <property type="entry name" value="Pyrv_Knase-like_insert_dom_sf"/>
</dbReference>
<evidence type="ECO:0000256" key="11">
    <source>
        <dbReference type="ARBA" id="ARBA00023152"/>
    </source>
</evidence>
<dbReference type="InterPro" id="IPR015813">
    <property type="entry name" value="Pyrv/PenolPyrv_kinase-like_dom"/>
</dbReference>
<name>G5AHL9_PHYSP</name>
<dbReference type="Pfam" id="PF00224">
    <property type="entry name" value="PK"/>
    <property type="match status" value="1"/>
</dbReference>
<dbReference type="UniPathway" id="UPA00109">
    <property type="reaction ID" value="UER00188"/>
</dbReference>
<keyword evidence="5" id="KW-0808">Transferase</keyword>
<keyword evidence="16" id="KW-1185">Reference proteome</keyword>
<reference evidence="15 16" key="1">
    <citation type="journal article" date="2006" name="Science">
        <title>Phytophthora genome sequences uncover evolutionary origins and mechanisms of pathogenesis.</title>
        <authorList>
            <person name="Tyler B.M."/>
            <person name="Tripathy S."/>
            <person name="Zhang X."/>
            <person name="Dehal P."/>
            <person name="Jiang R.H."/>
            <person name="Aerts A."/>
            <person name="Arredondo F.D."/>
            <person name="Baxter L."/>
            <person name="Bensasson D."/>
            <person name="Beynon J.L."/>
            <person name="Chapman J."/>
            <person name="Damasceno C.M."/>
            <person name="Dorrance A.E."/>
            <person name="Dou D."/>
            <person name="Dickerman A.W."/>
            <person name="Dubchak I.L."/>
            <person name="Garbelotto M."/>
            <person name="Gijzen M."/>
            <person name="Gordon S.G."/>
            <person name="Govers F."/>
            <person name="Grunwald N.J."/>
            <person name="Huang W."/>
            <person name="Ivors K.L."/>
            <person name="Jones R.W."/>
            <person name="Kamoun S."/>
            <person name="Krampis K."/>
            <person name="Lamour K.H."/>
            <person name="Lee M.K."/>
            <person name="McDonald W.H."/>
            <person name="Medina M."/>
            <person name="Meijer H.J."/>
            <person name="Nordberg E.K."/>
            <person name="Maclean D.J."/>
            <person name="Ospina-Giraldo M.D."/>
            <person name="Morris P.F."/>
            <person name="Phuntumart V."/>
            <person name="Putnam N.H."/>
            <person name="Rash S."/>
            <person name="Rose J.K."/>
            <person name="Sakihama Y."/>
            <person name="Salamov A.A."/>
            <person name="Savidor A."/>
            <person name="Scheuring C.F."/>
            <person name="Smith B.M."/>
            <person name="Sobral B.W."/>
            <person name="Terry A."/>
            <person name="Torto-Alalibo T.A."/>
            <person name="Win J."/>
            <person name="Xu Z."/>
            <person name="Zhang H."/>
            <person name="Grigoriev I.V."/>
            <person name="Rokhsar D.S."/>
            <person name="Boore J.L."/>
        </authorList>
    </citation>
    <scope>NUCLEOTIDE SEQUENCE [LARGE SCALE GENOMIC DNA]</scope>
    <source>
        <strain evidence="15 16">P6497</strain>
    </source>
</reference>
<dbReference type="PANTHER" id="PTHR11817">
    <property type="entry name" value="PYRUVATE KINASE"/>
    <property type="match status" value="1"/>
</dbReference>
<dbReference type="GO" id="GO:0030955">
    <property type="term" value="F:potassium ion binding"/>
    <property type="evidence" value="ECO:0007669"/>
    <property type="project" value="InterPro"/>
</dbReference>
<evidence type="ECO:0000256" key="10">
    <source>
        <dbReference type="ARBA" id="ARBA00022842"/>
    </source>
</evidence>
<keyword evidence="7" id="KW-0547">Nucleotide-binding</keyword>
<dbReference type="AlphaFoldDB" id="G5AHL9"/>
<evidence type="ECO:0000256" key="13">
    <source>
        <dbReference type="SAM" id="MobiDB-lite"/>
    </source>
</evidence>
<dbReference type="GO" id="GO:0005524">
    <property type="term" value="F:ATP binding"/>
    <property type="evidence" value="ECO:0007669"/>
    <property type="project" value="UniProtKB-KW"/>
</dbReference>
<dbReference type="Gene3D" id="3.20.20.60">
    <property type="entry name" value="Phosphoenolpyruvate-binding domains"/>
    <property type="match status" value="1"/>
</dbReference>
<dbReference type="GO" id="GO:0016301">
    <property type="term" value="F:kinase activity"/>
    <property type="evidence" value="ECO:0007669"/>
    <property type="project" value="UniProtKB-KW"/>
</dbReference>
<dbReference type="Gene3D" id="2.40.33.10">
    <property type="entry name" value="PK beta-barrel domain-like"/>
    <property type="match status" value="1"/>
</dbReference>
<sequence>MKSFRNRRRRRQDIKPGQPLKSRSSPAMAALLCQVLPRPLSDDSKYCVDASLSPVLPQMKHETDPVKVGDMVLLPDGLIRLTCTAVGQGEITCQIKKTEEIGSPRGVNLLGLVVELPALLEKDTRDLDWGVEHDIDFVAASFIRKASEVQEIRPFIRRRVHWPLEPKFVAPKNSSRWRAWRACRTSRRSSRPRNVPFLLTNMIIDRSRSGR</sequence>
<keyword evidence="6" id="KW-0479">Metal-binding</keyword>
<keyword evidence="9" id="KW-0067">ATP-binding</keyword>
<evidence type="ECO:0000256" key="2">
    <source>
        <dbReference type="ARBA" id="ARBA00004997"/>
    </source>
</evidence>
<organism evidence="15 16">
    <name type="scientific">Phytophthora sojae (strain P6497)</name>
    <name type="common">Soybean stem and root rot agent</name>
    <name type="synonym">Phytophthora megasperma f. sp. glycines</name>
    <dbReference type="NCBI Taxonomy" id="1094619"/>
    <lineage>
        <taxon>Eukaryota</taxon>
        <taxon>Sar</taxon>
        <taxon>Stramenopiles</taxon>
        <taxon>Oomycota</taxon>
        <taxon>Peronosporomycetes</taxon>
        <taxon>Peronosporales</taxon>
        <taxon>Peronosporaceae</taxon>
        <taxon>Phytophthora</taxon>
    </lineage>
</organism>
<gene>
    <name evidence="15" type="ORF">PHYSODRAFT_342787</name>
</gene>
<evidence type="ECO:0000256" key="7">
    <source>
        <dbReference type="ARBA" id="ARBA00022741"/>
    </source>
</evidence>
<evidence type="ECO:0000256" key="6">
    <source>
        <dbReference type="ARBA" id="ARBA00022723"/>
    </source>
</evidence>
<dbReference type="InterPro" id="IPR015793">
    <property type="entry name" value="Pyrv_Knase_brl"/>
</dbReference>
<evidence type="ECO:0000256" key="4">
    <source>
        <dbReference type="ARBA" id="ARBA00012142"/>
    </source>
</evidence>
<dbReference type="KEGG" id="psoj:PHYSODRAFT_342787"/>
<dbReference type="EMBL" id="JH159171">
    <property type="protein sequence ID" value="EGZ04940.1"/>
    <property type="molecule type" value="Genomic_DNA"/>
</dbReference>
<dbReference type="GeneID" id="20648388"/>
<keyword evidence="8" id="KW-0418">Kinase</keyword>
<dbReference type="SUPFAM" id="SSF51621">
    <property type="entry name" value="Phosphoenolpyruvate/pyruvate domain"/>
    <property type="match status" value="1"/>
</dbReference>
<feature type="domain" description="Pyruvate kinase barrel" evidence="14">
    <location>
        <begin position="59"/>
        <end position="156"/>
    </location>
</feature>
<evidence type="ECO:0000313" key="16">
    <source>
        <dbReference type="Proteomes" id="UP000002640"/>
    </source>
</evidence>
<dbReference type="Proteomes" id="UP000002640">
    <property type="component" value="Unassembled WGS sequence"/>
</dbReference>
<dbReference type="EC" id="2.7.1.40" evidence="4"/>
<dbReference type="InterPro" id="IPR015806">
    <property type="entry name" value="Pyrv_Knase_insert_dom_sf"/>
</dbReference>
<evidence type="ECO:0000256" key="1">
    <source>
        <dbReference type="ARBA" id="ARBA00001958"/>
    </source>
</evidence>
<dbReference type="InParanoid" id="G5AHL9"/>
<dbReference type="InterPro" id="IPR040442">
    <property type="entry name" value="Pyrv_kinase-like_dom_sf"/>
</dbReference>
<dbReference type="STRING" id="1094619.G5AHL9"/>
<evidence type="ECO:0000256" key="5">
    <source>
        <dbReference type="ARBA" id="ARBA00022679"/>
    </source>
</evidence>
<dbReference type="SMR" id="G5AHL9"/>
<protein>
    <recommendedName>
        <fullName evidence="4">pyruvate kinase</fullName>
        <ecNumber evidence="4">2.7.1.40</ecNumber>
    </recommendedName>
</protein>
<feature type="compositionally biased region" description="Basic residues" evidence="13">
    <location>
        <begin position="1"/>
        <end position="12"/>
    </location>
</feature>
<evidence type="ECO:0000256" key="9">
    <source>
        <dbReference type="ARBA" id="ARBA00022840"/>
    </source>
</evidence>
<keyword evidence="10" id="KW-0460">Magnesium</keyword>
<comment type="cofactor">
    <cofactor evidence="1">
        <name>K(+)</name>
        <dbReference type="ChEBI" id="CHEBI:29103"/>
    </cofactor>
</comment>
<evidence type="ECO:0000259" key="14">
    <source>
        <dbReference type="Pfam" id="PF00224"/>
    </source>
</evidence>
<evidence type="ECO:0000256" key="12">
    <source>
        <dbReference type="ARBA" id="ARBA00023317"/>
    </source>
</evidence>
<keyword evidence="11" id="KW-0324">Glycolysis</keyword>
<keyword evidence="12" id="KW-0670">Pyruvate</keyword>
<comment type="pathway">
    <text evidence="2">Carbohydrate degradation; glycolysis; pyruvate from D-glyceraldehyde 3-phosphate: step 5/5.</text>
</comment>
<dbReference type="GO" id="GO:0004743">
    <property type="term" value="F:pyruvate kinase activity"/>
    <property type="evidence" value="ECO:0007669"/>
    <property type="project" value="UniProtKB-EC"/>
</dbReference>
<dbReference type="RefSeq" id="XP_009539570.1">
    <property type="nucleotide sequence ID" value="XM_009541275.1"/>
</dbReference>
<comment type="similarity">
    <text evidence="3">Belongs to the pyruvate kinase family.</text>
</comment>
<evidence type="ECO:0000313" key="15">
    <source>
        <dbReference type="EMBL" id="EGZ04940.1"/>
    </source>
</evidence>
<evidence type="ECO:0000256" key="3">
    <source>
        <dbReference type="ARBA" id="ARBA00008663"/>
    </source>
</evidence>
<evidence type="ECO:0000256" key="8">
    <source>
        <dbReference type="ARBA" id="ARBA00022777"/>
    </source>
</evidence>